<dbReference type="EMBL" id="JAHUTJ010021182">
    <property type="protein sequence ID" value="MED6272485.1"/>
    <property type="molecule type" value="Genomic_DNA"/>
</dbReference>
<protein>
    <submittedName>
        <fullName evidence="2">Uncharacterized protein</fullName>
    </submittedName>
</protein>
<comment type="caution">
    <text evidence="2">The sequence shown here is derived from an EMBL/GenBank/DDBJ whole genome shotgun (WGS) entry which is preliminary data.</text>
</comment>
<feature type="region of interest" description="Disordered" evidence="1">
    <location>
        <begin position="1"/>
        <end position="58"/>
    </location>
</feature>
<feature type="compositionally biased region" description="Basic and acidic residues" evidence="1">
    <location>
        <begin position="32"/>
        <end position="58"/>
    </location>
</feature>
<organism evidence="2 3">
    <name type="scientific">Characodon lateralis</name>
    <dbReference type="NCBI Taxonomy" id="208331"/>
    <lineage>
        <taxon>Eukaryota</taxon>
        <taxon>Metazoa</taxon>
        <taxon>Chordata</taxon>
        <taxon>Craniata</taxon>
        <taxon>Vertebrata</taxon>
        <taxon>Euteleostomi</taxon>
        <taxon>Actinopterygii</taxon>
        <taxon>Neopterygii</taxon>
        <taxon>Teleostei</taxon>
        <taxon>Neoteleostei</taxon>
        <taxon>Acanthomorphata</taxon>
        <taxon>Ovalentaria</taxon>
        <taxon>Atherinomorphae</taxon>
        <taxon>Cyprinodontiformes</taxon>
        <taxon>Goodeidae</taxon>
        <taxon>Characodon</taxon>
    </lineage>
</organism>
<name>A0ABU7DE33_9TELE</name>
<sequence>MSPVDGAAGERTHGERRTSRSMLVSSSEPGVEELRSRQEAEKKKQEESHRQQMEAVKQEYETSIQGLKMIQQTELEDLQKTLKETETSLTVRVKLTAMM</sequence>
<gene>
    <name evidence="2" type="ORF">CHARACLAT_030903</name>
</gene>
<keyword evidence="3" id="KW-1185">Reference proteome</keyword>
<feature type="compositionally biased region" description="Basic and acidic residues" evidence="1">
    <location>
        <begin position="8"/>
        <end position="18"/>
    </location>
</feature>
<reference evidence="2 3" key="1">
    <citation type="submission" date="2021-06" db="EMBL/GenBank/DDBJ databases">
        <authorList>
            <person name="Palmer J.M."/>
        </authorList>
    </citation>
    <scope>NUCLEOTIDE SEQUENCE [LARGE SCALE GENOMIC DNA]</scope>
    <source>
        <strain evidence="2 3">CL_MEX2019</strain>
        <tissue evidence="2">Muscle</tissue>
    </source>
</reference>
<dbReference type="Proteomes" id="UP001352852">
    <property type="component" value="Unassembled WGS sequence"/>
</dbReference>
<evidence type="ECO:0000313" key="2">
    <source>
        <dbReference type="EMBL" id="MED6272485.1"/>
    </source>
</evidence>
<evidence type="ECO:0000313" key="3">
    <source>
        <dbReference type="Proteomes" id="UP001352852"/>
    </source>
</evidence>
<accession>A0ABU7DE33</accession>
<evidence type="ECO:0000256" key="1">
    <source>
        <dbReference type="SAM" id="MobiDB-lite"/>
    </source>
</evidence>
<proteinExistence type="predicted"/>